<evidence type="ECO:0000313" key="1">
    <source>
        <dbReference type="EMBL" id="KAG0253330.1"/>
    </source>
</evidence>
<dbReference type="AlphaFoldDB" id="A0A9P6PW58"/>
<accession>A0A9P6PW58</accession>
<reference evidence="1" key="1">
    <citation type="journal article" date="2020" name="Fungal Divers.">
        <title>Resolving the Mortierellaceae phylogeny through synthesis of multi-gene phylogenetics and phylogenomics.</title>
        <authorList>
            <person name="Vandepol N."/>
            <person name="Liber J."/>
            <person name="Desiro A."/>
            <person name="Na H."/>
            <person name="Kennedy M."/>
            <person name="Barry K."/>
            <person name="Grigoriev I.V."/>
            <person name="Miller A.N."/>
            <person name="O'Donnell K."/>
            <person name="Stajich J.E."/>
            <person name="Bonito G."/>
        </authorList>
    </citation>
    <scope>NUCLEOTIDE SEQUENCE</scope>
    <source>
        <strain evidence="1">KOD948</strain>
    </source>
</reference>
<evidence type="ECO:0008006" key="3">
    <source>
        <dbReference type="Google" id="ProtNLM"/>
    </source>
</evidence>
<dbReference type="Proteomes" id="UP000726737">
    <property type="component" value="Unassembled WGS sequence"/>
</dbReference>
<name>A0A9P6PW58_9FUNG</name>
<organism evidence="1 2">
    <name type="scientific">Mortierella polycephala</name>
    <dbReference type="NCBI Taxonomy" id="41804"/>
    <lineage>
        <taxon>Eukaryota</taxon>
        <taxon>Fungi</taxon>
        <taxon>Fungi incertae sedis</taxon>
        <taxon>Mucoromycota</taxon>
        <taxon>Mortierellomycotina</taxon>
        <taxon>Mortierellomycetes</taxon>
        <taxon>Mortierellales</taxon>
        <taxon>Mortierellaceae</taxon>
        <taxon>Mortierella</taxon>
    </lineage>
</organism>
<dbReference type="OrthoDB" id="655030at2759"/>
<evidence type="ECO:0000313" key="2">
    <source>
        <dbReference type="Proteomes" id="UP000726737"/>
    </source>
</evidence>
<sequence>MAQAGYDAVVLANVLYAHSLDPSQDIAKGLRSYEAARRAEAKFAVESSHWFGGFLSRQNWIGKWMRYVVLNYLPRFLLYKLSDRLNSDRAQANFLPRAI</sequence>
<dbReference type="InterPro" id="IPR036188">
    <property type="entry name" value="FAD/NAD-bd_sf"/>
</dbReference>
<gene>
    <name evidence="1" type="ORF">BG011_006415</name>
</gene>
<comment type="caution">
    <text evidence="1">The sequence shown here is derived from an EMBL/GenBank/DDBJ whole genome shotgun (WGS) entry which is preliminary data.</text>
</comment>
<keyword evidence="2" id="KW-1185">Reference proteome</keyword>
<dbReference type="EMBL" id="JAAAJA010000465">
    <property type="protein sequence ID" value="KAG0253330.1"/>
    <property type="molecule type" value="Genomic_DNA"/>
</dbReference>
<proteinExistence type="predicted"/>
<protein>
    <recommendedName>
        <fullName evidence="3">FAD-binding domain-containing protein</fullName>
    </recommendedName>
</protein>
<dbReference type="SUPFAM" id="SSF51905">
    <property type="entry name" value="FAD/NAD(P)-binding domain"/>
    <property type="match status" value="1"/>
</dbReference>